<gene>
    <name evidence="1" type="ORF">C7T94_07805</name>
</gene>
<name>A0A2T3HJE6_9SPHI</name>
<protein>
    <submittedName>
        <fullName evidence="1">Uncharacterized protein</fullName>
    </submittedName>
</protein>
<dbReference type="Proteomes" id="UP000240912">
    <property type="component" value="Unassembled WGS sequence"/>
</dbReference>
<dbReference type="AlphaFoldDB" id="A0A2T3HJE6"/>
<reference evidence="1 2" key="1">
    <citation type="submission" date="2018-03" db="EMBL/GenBank/DDBJ databases">
        <authorList>
            <person name="Keele B.F."/>
        </authorList>
    </citation>
    <scope>NUCLEOTIDE SEQUENCE [LARGE SCALE GENOMIC DNA]</scope>
    <source>
        <strain evidence="1 2">YL28-9</strain>
    </source>
</reference>
<accession>A0A2T3HJE6</accession>
<dbReference type="OrthoDB" id="1495536at2"/>
<comment type="caution">
    <text evidence="1">The sequence shown here is derived from an EMBL/GenBank/DDBJ whole genome shotgun (WGS) entry which is preliminary data.</text>
</comment>
<keyword evidence="2" id="KW-1185">Reference proteome</keyword>
<dbReference type="RefSeq" id="WP_107214823.1">
    <property type="nucleotide sequence ID" value="NZ_KZ686269.1"/>
</dbReference>
<dbReference type="EMBL" id="PYLS01000005">
    <property type="protein sequence ID" value="PST82564.1"/>
    <property type="molecule type" value="Genomic_DNA"/>
</dbReference>
<evidence type="ECO:0000313" key="1">
    <source>
        <dbReference type="EMBL" id="PST82564.1"/>
    </source>
</evidence>
<proteinExistence type="predicted"/>
<sequence>MKDIFKQAASLLSQHADGDFVSKTDAFNAAASLHDIMLKFDQWHWIEQALDELKRAEEKHPNWPEDAIYALAIVGEEYGEALREAVKIEMTEPDRSVDNLKKELIQVMVTCLRTLKNLQS</sequence>
<evidence type="ECO:0000313" key="2">
    <source>
        <dbReference type="Proteomes" id="UP000240912"/>
    </source>
</evidence>
<organism evidence="1 2">
    <name type="scientific">Pedobacter yulinensis</name>
    <dbReference type="NCBI Taxonomy" id="2126353"/>
    <lineage>
        <taxon>Bacteria</taxon>
        <taxon>Pseudomonadati</taxon>
        <taxon>Bacteroidota</taxon>
        <taxon>Sphingobacteriia</taxon>
        <taxon>Sphingobacteriales</taxon>
        <taxon>Sphingobacteriaceae</taxon>
        <taxon>Pedobacter</taxon>
    </lineage>
</organism>